<evidence type="ECO:0000313" key="1">
    <source>
        <dbReference type="EMBL" id="KKK71516.1"/>
    </source>
</evidence>
<dbReference type="AlphaFoldDB" id="A0A0F9AH82"/>
<protein>
    <recommendedName>
        <fullName evidence="2">Gfo/Idh/MocA-like oxidoreductase N-terminal domain-containing protein</fullName>
    </recommendedName>
</protein>
<name>A0A0F9AH82_9ZZZZ</name>
<dbReference type="InterPro" id="IPR036291">
    <property type="entry name" value="NAD(P)-bd_dom_sf"/>
</dbReference>
<comment type="caution">
    <text evidence="1">The sequence shown here is derived from an EMBL/GenBank/DDBJ whole genome shotgun (WGS) entry which is preliminary data.</text>
</comment>
<reference evidence="1" key="1">
    <citation type="journal article" date="2015" name="Nature">
        <title>Complex archaea that bridge the gap between prokaryotes and eukaryotes.</title>
        <authorList>
            <person name="Spang A."/>
            <person name="Saw J.H."/>
            <person name="Jorgensen S.L."/>
            <person name="Zaremba-Niedzwiedzka K."/>
            <person name="Martijn J."/>
            <person name="Lind A.E."/>
            <person name="van Eijk R."/>
            <person name="Schleper C."/>
            <person name="Guy L."/>
            <person name="Ettema T.J."/>
        </authorList>
    </citation>
    <scope>NUCLEOTIDE SEQUENCE</scope>
</reference>
<dbReference type="EMBL" id="LAZR01057698">
    <property type="protein sequence ID" value="KKK71516.1"/>
    <property type="molecule type" value="Genomic_DNA"/>
</dbReference>
<feature type="non-terminal residue" evidence="1">
    <location>
        <position position="50"/>
    </location>
</feature>
<proteinExistence type="predicted"/>
<accession>A0A0F9AH82</accession>
<sequence>MSDSSAAIRVAVVGMGIRGRMYATVTAGLHDAELVGVCDLDDVTRAQAAE</sequence>
<organism evidence="1">
    <name type="scientific">marine sediment metagenome</name>
    <dbReference type="NCBI Taxonomy" id="412755"/>
    <lineage>
        <taxon>unclassified sequences</taxon>
        <taxon>metagenomes</taxon>
        <taxon>ecological metagenomes</taxon>
    </lineage>
</organism>
<dbReference type="Gene3D" id="3.40.50.720">
    <property type="entry name" value="NAD(P)-binding Rossmann-like Domain"/>
    <property type="match status" value="1"/>
</dbReference>
<evidence type="ECO:0008006" key="2">
    <source>
        <dbReference type="Google" id="ProtNLM"/>
    </source>
</evidence>
<dbReference type="SUPFAM" id="SSF51735">
    <property type="entry name" value="NAD(P)-binding Rossmann-fold domains"/>
    <property type="match status" value="1"/>
</dbReference>
<gene>
    <name evidence="1" type="ORF">LCGC14_2913120</name>
</gene>